<evidence type="ECO:0000313" key="2">
    <source>
        <dbReference type="EMBL" id="ADW07390.1"/>
    </source>
</evidence>
<accession>A0A8D3WLL8</accession>
<dbReference type="AlphaFoldDB" id="A0A8D3WLL8"/>
<dbReference type="EMBL" id="CP002475">
    <property type="protein sequence ID" value="ADW07390.1"/>
    <property type="molecule type" value="Genomic_DNA"/>
</dbReference>
<name>A0A8D3WLL8_STRFA</name>
<dbReference type="Proteomes" id="UP000002066">
    <property type="component" value="Chromosome"/>
</dbReference>
<feature type="region of interest" description="Disordered" evidence="1">
    <location>
        <begin position="92"/>
        <end position="147"/>
    </location>
</feature>
<proteinExistence type="predicted"/>
<evidence type="ECO:0000313" key="3">
    <source>
        <dbReference type="Proteomes" id="UP000002066"/>
    </source>
</evidence>
<organism evidence="2 3">
    <name type="scientific">Streptomyces pratensis (strain ATCC 33331 / IAF-45CD)</name>
    <dbReference type="NCBI Taxonomy" id="591167"/>
    <lineage>
        <taxon>Bacteria</taxon>
        <taxon>Bacillati</taxon>
        <taxon>Actinomycetota</taxon>
        <taxon>Actinomycetes</taxon>
        <taxon>Kitasatosporales</taxon>
        <taxon>Streptomycetaceae</taxon>
        <taxon>Streptomyces</taxon>
    </lineage>
</organism>
<dbReference type="KEGG" id="sfa:Sfla_6004"/>
<reference evidence="2 3" key="1">
    <citation type="submission" date="2011-01" db="EMBL/GenBank/DDBJ databases">
        <title>Complete sequence of chromosome of Streptomyces flavogriseus ATCC 33331.</title>
        <authorList>
            <consortium name="US DOE Joint Genome Institute"/>
            <person name="Lucas S."/>
            <person name="Copeland A."/>
            <person name="Lapidus A."/>
            <person name="Cheng J.-F."/>
            <person name="Goodwin L."/>
            <person name="Pitluck S."/>
            <person name="Davenport K."/>
            <person name="Detter J.C."/>
            <person name="Han C."/>
            <person name="Tapia R."/>
            <person name="Land M."/>
            <person name="Hauser L."/>
            <person name="Kyrpides N."/>
            <person name="Ivanova N."/>
            <person name="Ovchinnikova G."/>
            <person name="Pagani I."/>
            <person name="Brumm P."/>
            <person name="Mead D."/>
            <person name="Woyke T."/>
        </authorList>
    </citation>
    <scope>NUCLEOTIDE SEQUENCE [LARGE SCALE GENOMIC DNA]</scope>
    <source>
        <strain evidence="3">ATCC 33331 / IAF-45CD</strain>
    </source>
</reference>
<gene>
    <name evidence="2" type="ordered locus">Sfla_6004</name>
</gene>
<protein>
    <submittedName>
        <fullName evidence="2">Uncharacterized protein</fullName>
    </submittedName>
</protein>
<evidence type="ECO:0000256" key="1">
    <source>
        <dbReference type="SAM" id="MobiDB-lite"/>
    </source>
</evidence>
<dbReference type="OrthoDB" id="4552079at2"/>
<sequence length="147" mass="16011">MPRWGLVVEQNLGYGRQGRMWSVGVIGHVEGSREEALAALRVRAERFEPVHPSNPKGRALYREADGFLLVVEGVWQPWHCRFTVAEQLYDSAAPEPVRAPSAAEPEPAEPTDATPRAHEPGPGPGPPPAWDAGVPEVPSWLGRDGLP</sequence>
<feature type="compositionally biased region" description="Low complexity" evidence="1">
    <location>
        <begin position="92"/>
        <end position="114"/>
    </location>
</feature>